<sequence>MLLGGNPGGAGKIHRRVPAAIGVPGDGDVLQGRVPAAQQPPQLRLLRARRLDAHPAVLGKAHAAGLELQPVADGEPVPVAVPTLEPREPPLPGQERLVRVGRVPQRVPERPRGVLARPRRHLGPLGRPQLAQSEVVERPHPVSPLDAVGSLGRPLVGVRLDLLHGPVPRLTAGAGGAQQYAGLDVGDFRPHPHRAVVHDPHRAGEVGQFHGTRITLSP</sequence>
<evidence type="ECO:0000313" key="1">
    <source>
        <dbReference type="EMBL" id="MDP5184073.1"/>
    </source>
</evidence>
<dbReference type="EMBL" id="JASNFN010000020">
    <property type="protein sequence ID" value="MDP5184073.1"/>
    <property type="molecule type" value="Genomic_DNA"/>
</dbReference>
<organism evidence="1 2">
    <name type="scientific">Blastococcus carthaginiensis</name>
    <dbReference type="NCBI Taxonomy" id="3050034"/>
    <lineage>
        <taxon>Bacteria</taxon>
        <taxon>Bacillati</taxon>
        <taxon>Actinomycetota</taxon>
        <taxon>Actinomycetes</taxon>
        <taxon>Geodermatophilales</taxon>
        <taxon>Geodermatophilaceae</taxon>
        <taxon>Blastococcus</taxon>
    </lineage>
</organism>
<gene>
    <name evidence="1" type="ORF">QOZ88_15655</name>
</gene>
<keyword evidence="2" id="KW-1185">Reference proteome</keyword>
<reference evidence="2" key="1">
    <citation type="submission" date="2023-05" db="EMBL/GenBank/DDBJ databases">
        <title>Draft genome of Pseudofrankia sp. BMG5.37.</title>
        <authorList>
            <person name="Gtari M."/>
            <person name="Ghodhbane F."/>
            <person name="Sbissi I."/>
        </authorList>
    </citation>
    <scope>NUCLEOTIDE SEQUENCE [LARGE SCALE GENOMIC DNA]</scope>
    <source>
        <strain evidence="2">BMG 814</strain>
    </source>
</reference>
<dbReference type="RefSeq" id="WP_306000669.1">
    <property type="nucleotide sequence ID" value="NZ_JASNFN010000020.1"/>
</dbReference>
<evidence type="ECO:0000313" key="2">
    <source>
        <dbReference type="Proteomes" id="UP001233673"/>
    </source>
</evidence>
<accession>A0ABT9IEQ9</accession>
<name>A0ABT9IEQ9_9ACTN</name>
<protein>
    <submittedName>
        <fullName evidence="1">Uncharacterized protein</fullName>
    </submittedName>
</protein>
<dbReference type="Proteomes" id="UP001233673">
    <property type="component" value="Unassembled WGS sequence"/>
</dbReference>
<proteinExistence type="predicted"/>
<comment type="caution">
    <text evidence="1">The sequence shown here is derived from an EMBL/GenBank/DDBJ whole genome shotgun (WGS) entry which is preliminary data.</text>
</comment>